<dbReference type="RefSeq" id="WP_010865554.1">
    <property type="nucleotide sequence ID" value="NC_000854.2"/>
</dbReference>
<dbReference type="InterPro" id="IPR036259">
    <property type="entry name" value="MFS_trans_sf"/>
</dbReference>
<feature type="transmembrane region" description="Helical" evidence="1">
    <location>
        <begin position="96"/>
        <end position="119"/>
    </location>
</feature>
<feature type="transmembrane region" description="Helical" evidence="1">
    <location>
        <begin position="167"/>
        <end position="188"/>
    </location>
</feature>
<evidence type="ECO:0000256" key="1">
    <source>
        <dbReference type="SAM" id="Phobius"/>
    </source>
</evidence>
<reference evidence="3 4" key="1">
    <citation type="journal article" date="1999" name="DNA Res.">
        <title>Complete genome sequence of an aerobic hyper-thermophilic crenarchaeon, Aeropyrum pernix K1.</title>
        <authorList>
            <person name="Kawarabayasi Y."/>
            <person name="Hino Y."/>
            <person name="Horikawa H."/>
            <person name="Yamazaki S."/>
            <person name="Haikawa Y."/>
            <person name="Jin-no K."/>
            <person name="Takahashi M."/>
            <person name="Sekine M."/>
            <person name="Baba S."/>
            <person name="Ankai A."/>
            <person name="Kosugi H."/>
            <person name="Hosoyama A."/>
            <person name="Fukui S."/>
            <person name="Nagai Y."/>
            <person name="Nishijima K."/>
            <person name="Nakazawa H."/>
            <person name="Takamiya M."/>
            <person name="Masuda S."/>
            <person name="Funahashi T."/>
            <person name="Tanaka T."/>
            <person name="Kudoh Y."/>
            <person name="Yamazaki J."/>
            <person name="Kushida N."/>
            <person name="Oguchi A."/>
            <person name="Aoki K."/>
            <person name="Kubota K."/>
            <person name="Nakamura Y."/>
            <person name="Nomura N."/>
            <person name="Sako Y."/>
            <person name="Kikuchi H."/>
        </authorList>
    </citation>
    <scope>NUCLEOTIDE SEQUENCE [LARGE SCALE GENOMIC DNA]</scope>
    <source>
        <strain evidence="4">ATCC 700893 / DSM 11879 / JCM 9820 / NBRC 100138 / K1</strain>
    </source>
</reference>
<dbReference type="InterPro" id="IPR020846">
    <property type="entry name" value="MFS_dom"/>
</dbReference>
<dbReference type="Proteomes" id="UP000002518">
    <property type="component" value="Chromosome"/>
</dbReference>
<dbReference type="Pfam" id="PF07690">
    <property type="entry name" value="MFS_1"/>
    <property type="match status" value="1"/>
</dbReference>
<keyword evidence="1" id="KW-0812">Transmembrane</keyword>
<dbReference type="KEGG" id="ape:APE_0184.1"/>
<keyword evidence="4" id="KW-1185">Reference proteome</keyword>
<dbReference type="PANTHER" id="PTHR23520">
    <property type="entry name" value="TRANSPORTER, PUTATIVE (AFU_ORTHOLOGUE AFUA_3G04000)-RELATED"/>
    <property type="match status" value="1"/>
</dbReference>
<feature type="transmembrane region" description="Helical" evidence="1">
    <location>
        <begin position="12"/>
        <end position="34"/>
    </location>
</feature>
<gene>
    <name evidence="3" type="ordered locus">APE_0184.1</name>
</gene>
<dbReference type="GeneID" id="1445712"/>
<dbReference type="PIR" id="F72774">
    <property type="entry name" value="F72774"/>
</dbReference>
<evidence type="ECO:0000259" key="2">
    <source>
        <dbReference type="PROSITE" id="PS50850"/>
    </source>
</evidence>
<dbReference type="InterPro" id="IPR011701">
    <property type="entry name" value="MFS"/>
</dbReference>
<dbReference type="Gene3D" id="1.20.1250.20">
    <property type="entry name" value="MFS general substrate transporter like domains"/>
    <property type="match status" value="2"/>
</dbReference>
<proteinExistence type="predicted"/>
<dbReference type="EMBL" id="BA000002">
    <property type="protein sequence ID" value="BAA79096.2"/>
    <property type="molecule type" value="Genomic_DNA"/>
</dbReference>
<dbReference type="STRING" id="272557.APE_0184.1"/>
<feature type="transmembrane region" description="Helical" evidence="1">
    <location>
        <begin position="220"/>
        <end position="244"/>
    </location>
</feature>
<evidence type="ECO:0000313" key="3">
    <source>
        <dbReference type="EMBL" id="BAA79096.2"/>
    </source>
</evidence>
<dbReference type="GO" id="GO:0022857">
    <property type="term" value="F:transmembrane transporter activity"/>
    <property type="evidence" value="ECO:0007669"/>
    <property type="project" value="InterPro"/>
</dbReference>
<dbReference type="EnsemblBacteria" id="BAA79096">
    <property type="protein sequence ID" value="BAA79096"/>
    <property type="gene ID" value="APE_0184.1"/>
</dbReference>
<evidence type="ECO:0000313" key="4">
    <source>
        <dbReference type="Proteomes" id="UP000002518"/>
    </source>
</evidence>
<organism evidence="3 4">
    <name type="scientific">Aeropyrum pernix (strain ATCC 700893 / DSM 11879 / JCM 9820 / NBRC 100138 / K1)</name>
    <dbReference type="NCBI Taxonomy" id="272557"/>
    <lineage>
        <taxon>Archaea</taxon>
        <taxon>Thermoproteota</taxon>
        <taxon>Thermoprotei</taxon>
        <taxon>Desulfurococcales</taxon>
        <taxon>Desulfurococcaceae</taxon>
        <taxon>Aeropyrum</taxon>
    </lineage>
</organism>
<name>Q9YFR5_AERPE</name>
<dbReference type="PANTHER" id="PTHR23520:SF5">
    <property type="entry name" value="TRANSPORTER, PUTATIVE (AFU_ORTHOLOGUE AFUA_3G04000)-RELATED"/>
    <property type="match status" value="1"/>
</dbReference>
<accession>Q9YFR5</accession>
<feature type="transmembrane region" description="Helical" evidence="1">
    <location>
        <begin position="40"/>
        <end position="61"/>
    </location>
</feature>
<sequence>MKSIGGVQAPLLVLAALNGLSFGVIVTVLAPYMYSAGFSGTEWGLLTSTATVTSIIFTLLSGPLSDALGARRVVAAGYIVKAASFTLLAVPSTVFMAAGFTLSGVSMGISWSATTALVARSGRDEMLHRSFTFFMASNMVGGALGSLMGVIPPLLSSITSLTLLEAYRATILLVAPLSLLQAGIALAVREEVSAEGRASIGPGELLRGFREAVSDRRFRLLILFNMVIGLGASMSIHNIAYYFAAKYGVTSAEIGVVNALEQVSMALVAVGASRIAERVGSTLKVYIALTSLSVPLLVAMTLVDSYVVAAAIYVVRTVLMNAANPLLEALTMRVVPRERRGSASSILSLSFTLPATAGRAIGGALLDINLELPLRLTAAIYTLALAHLYMRRRFLEEGRAWGSRRVAGELLEEARAPQ</sequence>
<dbReference type="eggNOG" id="arCOG00132">
    <property type="taxonomic scope" value="Archaea"/>
</dbReference>
<feature type="transmembrane region" description="Helical" evidence="1">
    <location>
        <begin position="73"/>
        <end position="90"/>
    </location>
</feature>
<dbReference type="PROSITE" id="PS50850">
    <property type="entry name" value="MFS"/>
    <property type="match status" value="1"/>
</dbReference>
<feature type="domain" description="Major facilitator superfamily (MFS) profile" evidence="2">
    <location>
        <begin position="7"/>
        <end position="396"/>
    </location>
</feature>
<protein>
    <submittedName>
        <fullName evidence="3">MFS transporter</fullName>
    </submittedName>
</protein>
<feature type="transmembrane region" description="Helical" evidence="1">
    <location>
        <begin position="131"/>
        <end position="155"/>
    </location>
</feature>
<keyword evidence="1" id="KW-0472">Membrane</keyword>
<dbReference type="AlphaFoldDB" id="Q9YFR5"/>
<keyword evidence="1" id="KW-1133">Transmembrane helix</keyword>
<dbReference type="SUPFAM" id="SSF103473">
    <property type="entry name" value="MFS general substrate transporter"/>
    <property type="match status" value="1"/>
</dbReference>